<name>A0A834Z457_TETSI</name>
<dbReference type="GO" id="GO:0008168">
    <property type="term" value="F:methyltransferase activity"/>
    <property type="evidence" value="ECO:0007669"/>
    <property type="project" value="InterPro"/>
</dbReference>
<dbReference type="AlphaFoldDB" id="A0A834Z457"/>
<evidence type="ECO:0000313" key="1">
    <source>
        <dbReference type="EMBL" id="KAF8399045.1"/>
    </source>
</evidence>
<dbReference type="Pfam" id="PF03492">
    <property type="entry name" value="Methyltransf_7"/>
    <property type="match status" value="2"/>
</dbReference>
<proteinExistence type="predicted"/>
<gene>
    <name evidence="1" type="ORF">HHK36_014911</name>
</gene>
<dbReference type="EMBL" id="JABCRI010000010">
    <property type="protein sequence ID" value="KAF8399045.1"/>
    <property type="molecule type" value="Genomic_DNA"/>
</dbReference>
<accession>A0A834Z457</accession>
<dbReference type="InterPro" id="IPR029063">
    <property type="entry name" value="SAM-dependent_MTases_sf"/>
</dbReference>
<comment type="caution">
    <text evidence="1">The sequence shown here is derived from an EMBL/GenBank/DDBJ whole genome shotgun (WGS) entry which is preliminary data.</text>
</comment>
<protein>
    <recommendedName>
        <fullName evidence="3">S-adenosylmethionine-dependent methyltransferase</fullName>
    </recommendedName>
</protein>
<evidence type="ECO:0000313" key="2">
    <source>
        <dbReference type="Proteomes" id="UP000655225"/>
    </source>
</evidence>
<dbReference type="InterPro" id="IPR005299">
    <property type="entry name" value="MeTrfase_7"/>
</dbReference>
<dbReference type="PANTHER" id="PTHR31009">
    <property type="entry name" value="S-ADENOSYL-L-METHIONINE:CARBOXYL METHYLTRANSFERASE FAMILY PROTEIN"/>
    <property type="match status" value="1"/>
</dbReference>
<organism evidence="1 2">
    <name type="scientific">Tetracentron sinense</name>
    <name type="common">Spur-leaf</name>
    <dbReference type="NCBI Taxonomy" id="13715"/>
    <lineage>
        <taxon>Eukaryota</taxon>
        <taxon>Viridiplantae</taxon>
        <taxon>Streptophyta</taxon>
        <taxon>Embryophyta</taxon>
        <taxon>Tracheophyta</taxon>
        <taxon>Spermatophyta</taxon>
        <taxon>Magnoliopsida</taxon>
        <taxon>Trochodendrales</taxon>
        <taxon>Trochodendraceae</taxon>
        <taxon>Tetracentron</taxon>
    </lineage>
</organism>
<dbReference type="SUPFAM" id="SSF53335">
    <property type="entry name" value="S-adenosyl-L-methionine-dependent methyltransferases"/>
    <property type="match status" value="2"/>
</dbReference>
<keyword evidence="2" id="KW-1185">Reference proteome</keyword>
<dbReference type="Proteomes" id="UP000655225">
    <property type="component" value="Unassembled WGS sequence"/>
</dbReference>
<evidence type="ECO:0008006" key="3">
    <source>
        <dbReference type="Google" id="ProtNLM"/>
    </source>
</evidence>
<dbReference type="OrthoDB" id="1523883at2759"/>
<dbReference type="Gene3D" id="3.40.50.150">
    <property type="entry name" value="Vaccinia Virus protein VP39"/>
    <property type="match status" value="2"/>
</dbReference>
<sequence length="396" mass="44690">MKEFRIADLGCSVGPNTFIAVQNIIEGVELKYQTLNHNSCIPEFQVFFNDHVANDFNTLFTSLPPDRRYFAAGVPGSFYDRLFPAVSLHFVHATYALHWLSMVPKEVVDINSPAWNKGRIQYTGAPNEVSEAYSAQYAKDMESFLCARAQELASGGLMALLIAAIPNGTLHSQSTLGMMFDLLGSCLMDMAKMEVVKKAIKSLSTHGIHHLSIFRTRLEKKVVVVEKKRRWRFGEEDVKANILPESYPMNGGDGRYNYAPNSSYQRVVEFAKEMIKEAIAERLDLKHLSLASLKEFRIADLGYSVGPNTFIAVQNIIEGVELKKTTKKETRLNVQMSSSHIRAVTEGLIKEHFESGIIDELLDLFTEKVAQSSFIFNHQNQKETELFVLLKRKVID</sequence>
<reference evidence="1 2" key="1">
    <citation type="submission" date="2020-04" db="EMBL/GenBank/DDBJ databases">
        <title>Plant Genome Project.</title>
        <authorList>
            <person name="Zhang R.-G."/>
        </authorList>
    </citation>
    <scope>NUCLEOTIDE SEQUENCE [LARGE SCALE GENOMIC DNA]</scope>
    <source>
        <strain evidence="1">YNK0</strain>
        <tissue evidence="1">Leaf</tissue>
    </source>
</reference>